<dbReference type="Proteomes" id="UP000281406">
    <property type="component" value="Unassembled WGS sequence"/>
</dbReference>
<organism evidence="2 3">
    <name type="scientific">Anabarilius grahami</name>
    <name type="common">Kanglang fish</name>
    <name type="synonym">Barilius grahami</name>
    <dbReference type="NCBI Taxonomy" id="495550"/>
    <lineage>
        <taxon>Eukaryota</taxon>
        <taxon>Metazoa</taxon>
        <taxon>Chordata</taxon>
        <taxon>Craniata</taxon>
        <taxon>Vertebrata</taxon>
        <taxon>Euteleostomi</taxon>
        <taxon>Actinopterygii</taxon>
        <taxon>Neopterygii</taxon>
        <taxon>Teleostei</taxon>
        <taxon>Ostariophysi</taxon>
        <taxon>Cypriniformes</taxon>
        <taxon>Xenocyprididae</taxon>
        <taxon>Xenocypridinae</taxon>
        <taxon>Xenocypridinae incertae sedis</taxon>
        <taxon>Anabarilius</taxon>
    </lineage>
</organism>
<dbReference type="AlphaFoldDB" id="A0A3N0YTF8"/>
<accession>A0A3N0YTF8</accession>
<dbReference type="GO" id="GO:0032259">
    <property type="term" value="P:methylation"/>
    <property type="evidence" value="ECO:0007669"/>
    <property type="project" value="UniProtKB-KW"/>
</dbReference>
<dbReference type="Pfam" id="PF24472">
    <property type="entry name" value="ARM_KDM8_N"/>
    <property type="match status" value="1"/>
</dbReference>
<comment type="caution">
    <text evidence="2">The sequence shown here is derived from an EMBL/GenBank/DDBJ whole genome shotgun (WGS) entry which is preliminary data.</text>
</comment>
<dbReference type="EMBL" id="RJVU01026577">
    <property type="protein sequence ID" value="ROL49483.1"/>
    <property type="molecule type" value="Genomic_DNA"/>
</dbReference>
<dbReference type="InterPro" id="IPR056520">
    <property type="entry name" value="ARM_KDM8_N"/>
</dbReference>
<name>A0A3N0YTF8_ANAGA</name>
<proteinExistence type="predicted"/>
<dbReference type="GO" id="GO:0008168">
    <property type="term" value="F:methyltransferase activity"/>
    <property type="evidence" value="ECO:0007669"/>
    <property type="project" value="UniProtKB-KW"/>
</dbReference>
<gene>
    <name evidence="2" type="ORF">DPX16_15809</name>
</gene>
<sequence>MAPIWPDVRAVLPSTVSEFPLDFSEKIESSVLNVLELARDQLYRSSDCPASAERAQIIIDYSWEKLNTGTWRDVDKEWRRVYSYGCLFKVLSLCHGNPSQNHIQEAIKTCDMSLIMGAAIMDNILQRLVGILRSTMKSPNKEKSEEPCLKVKLSLLKGKEE</sequence>
<evidence type="ECO:0000313" key="3">
    <source>
        <dbReference type="Proteomes" id="UP000281406"/>
    </source>
</evidence>
<evidence type="ECO:0000259" key="1">
    <source>
        <dbReference type="Pfam" id="PF24472"/>
    </source>
</evidence>
<dbReference type="OrthoDB" id="47172at2759"/>
<protein>
    <submittedName>
        <fullName evidence="2">Lysine-specific demethylase 8</fullName>
    </submittedName>
</protein>
<keyword evidence="3" id="KW-1185">Reference proteome</keyword>
<reference evidence="2 3" key="1">
    <citation type="submission" date="2018-10" db="EMBL/GenBank/DDBJ databases">
        <title>Genome assembly for a Yunnan-Guizhou Plateau 3E fish, Anabarilius grahami (Regan), and its evolutionary and genetic applications.</title>
        <authorList>
            <person name="Jiang W."/>
        </authorList>
    </citation>
    <scope>NUCLEOTIDE SEQUENCE [LARGE SCALE GENOMIC DNA]</scope>
    <source>
        <strain evidence="2">AG-KIZ</strain>
        <tissue evidence="2">Muscle</tissue>
    </source>
</reference>
<evidence type="ECO:0000313" key="2">
    <source>
        <dbReference type="EMBL" id="ROL49483.1"/>
    </source>
</evidence>
<keyword evidence="2" id="KW-0808">Transferase</keyword>
<feature type="domain" description="DM8" evidence="1">
    <location>
        <begin position="55"/>
        <end position="142"/>
    </location>
</feature>
<keyword evidence="2" id="KW-0489">Methyltransferase</keyword>